<dbReference type="PANTHER" id="PTHR46068">
    <property type="entry name" value="PROTEIN CBG27172"/>
    <property type="match status" value="1"/>
</dbReference>
<dbReference type="AlphaFoldDB" id="A0AAV7K1E3"/>
<dbReference type="InterPro" id="IPR009057">
    <property type="entry name" value="Homeodomain-like_sf"/>
</dbReference>
<dbReference type="Pfam" id="PF13565">
    <property type="entry name" value="HTH_32"/>
    <property type="match status" value="1"/>
</dbReference>
<dbReference type="InterPro" id="IPR036388">
    <property type="entry name" value="WH-like_DNA-bd_sf"/>
</dbReference>
<reference evidence="1 2" key="1">
    <citation type="journal article" date="2023" name="BMC Biol.">
        <title>The compact genome of the sponge Oopsacas minuta (Hexactinellida) is lacking key metazoan core genes.</title>
        <authorList>
            <person name="Santini S."/>
            <person name="Schenkelaars Q."/>
            <person name="Jourda C."/>
            <person name="Duchesne M."/>
            <person name="Belahbib H."/>
            <person name="Rocher C."/>
            <person name="Selva M."/>
            <person name="Riesgo A."/>
            <person name="Vervoort M."/>
            <person name="Leys S.P."/>
            <person name="Kodjabachian L."/>
            <person name="Le Bivic A."/>
            <person name="Borchiellini C."/>
            <person name="Claverie J.M."/>
            <person name="Renard E."/>
        </authorList>
    </citation>
    <scope>NUCLEOTIDE SEQUENCE [LARGE SCALE GENOMIC DNA]</scope>
    <source>
        <strain evidence="1">SPO-2</strain>
    </source>
</reference>
<keyword evidence="2" id="KW-1185">Reference proteome</keyword>
<comment type="caution">
    <text evidence="1">The sequence shown here is derived from an EMBL/GenBank/DDBJ whole genome shotgun (WGS) entry which is preliminary data.</text>
</comment>
<organism evidence="1 2">
    <name type="scientific">Oopsacas minuta</name>
    <dbReference type="NCBI Taxonomy" id="111878"/>
    <lineage>
        <taxon>Eukaryota</taxon>
        <taxon>Metazoa</taxon>
        <taxon>Porifera</taxon>
        <taxon>Hexactinellida</taxon>
        <taxon>Hexasterophora</taxon>
        <taxon>Lyssacinosida</taxon>
        <taxon>Leucopsacidae</taxon>
        <taxon>Oopsacas</taxon>
    </lineage>
</organism>
<protein>
    <submittedName>
        <fullName evidence="1">Transposase</fullName>
    </submittedName>
</protein>
<proteinExistence type="predicted"/>
<evidence type="ECO:0000313" key="2">
    <source>
        <dbReference type="Proteomes" id="UP001165289"/>
    </source>
</evidence>
<dbReference type="SUPFAM" id="SSF46689">
    <property type="entry name" value="Homeodomain-like"/>
    <property type="match status" value="1"/>
</dbReference>
<dbReference type="Proteomes" id="UP001165289">
    <property type="component" value="Unassembled WGS sequence"/>
</dbReference>
<dbReference type="Gene3D" id="1.10.10.10">
    <property type="entry name" value="Winged helix-like DNA-binding domain superfamily/Winged helix DNA-binding domain"/>
    <property type="match status" value="1"/>
</dbReference>
<evidence type="ECO:0000313" key="1">
    <source>
        <dbReference type="EMBL" id="KAI6654409.1"/>
    </source>
</evidence>
<gene>
    <name evidence="1" type="ORF">LOD99_805</name>
</gene>
<dbReference type="EMBL" id="JAKMXF010000222">
    <property type="protein sequence ID" value="KAI6654409.1"/>
    <property type="molecule type" value="Genomic_DNA"/>
</dbReference>
<dbReference type="PANTHER" id="PTHR46068:SF1">
    <property type="entry name" value="TRANSPOSASE IS30-LIKE HTH DOMAIN-CONTAINING PROTEIN"/>
    <property type="match status" value="1"/>
</dbReference>
<name>A0AAV7K1E3_9METZ</name>
<sequence>MAEKIRSKIIALFEIGSSKKEIFQKLKNGKVSPKLIYRTIKRYKDTGNLSDKPRSDRPRPVRTPALKNKVRCRISRNPRRSIRKMARELSVNHETMRKLVVEDLGLKSFKRKKVYHLNPVFGIRGWLDRKHFFSGSLLGAQDQILFSDKKIFTLKRLGTDKMIGFLLPVPQQSQKT</sequence>
<accession>A0AAV7K1E3</accession>